<gene>
    <name evidence="1" type="ORF">WJX72_002585</name>
</gene>
<reference evidence="1 2" key="1">
    <citation type="journal article" date="2024" name="Nat. Commun.">
        <title>Phylogenomics reveals the evolutionary origins of lichenization in chlorophyte algae.</title>
        <authorList>
            <person name="Puginier C."/>
            <person name="Libourel C."/>
            <person name="Otte J."/>
            <person name="Skaloud P."/>
            <person name="Haon M."/>
            <person name="Grisel S."/>
            <person name="Petersen M."/>
            <person name="Berrin J.G."/>
            <person name="Delaux P.M."/>
            <person name="Dal Grande F."/>
            <person name="Keller J."/>
        </authorList>
    </citation>
    <scope>NUCLEOTIDE SEQUENCE [LARGE SCALE GENOMIC DNA]</scope>
    <source>
        <strain evidence="1 2">SAG 2043</strain>
    </source>
</reference>
<name>A0AAW1PX23_9CHLO</name>
<organism evidence="1 2">
    <name type="scientific">[Myrmecia] bisecta</name>
    <dbReference type="NCBI Taxonomy" id="41462"/>
    <lineage>
        <taxon>Eukaryota</taxon>
        <taxon>Viridiplantae</taxon>
        <taxon>Chlorophyta</taxon>
        <taxon>core chlorophytes</taxon>
        <taxon>Trebouxiophyceae</taxon>
        <taxon>Trebouxiales</taxon>
        <taxon>Trebouxiaceae</taxon>
        <taxon>Myrmecia</taxon>
    </lineage>
</organism>
<comment type="caution">
    <text evidence="1">The sequence shown here is derived from an EMBL/GenBank/DDBJ whole genome shotgun (WGS) entry which is preliminary data.</text>
</comment>
<evidence type="ECO:0000313" key="2">
    <source>
        <dbReference type="Proteomes" id="UP001489004"/>
    </source>
</evidence>
<dbReference type="EMBL" id="JALJOR010000008">
    <property type="protein sequence ID" value="KAK9812719.1"/>
    <property type="molecule type" value="Genomic_DNA"/>
</dbReference>
<proteinExistence type="predicted"/>
<accession>A0AAW1PX23</accession>
<keyword evidence="2" id="KW-1185">Reference proteome</keyword>
<dbReference type="AlphaFoldDB" id="A0AAW1PX23"/>
<evidence type="ECO:0000313" key="1">
    <source>
        <dbReference type="EMBL" id="KAK9812719.1"/>
    </source>
</evidence>
<sequence>MGIAREPIPHWDNKPVPHKSTKIILLSPTSSANPVFNALKHLDPEDIYKEYTDKNLAQIVASVEFEKEESLKYQSRLKLWQRCLKMKEADGLNPEELMELEEMGWEPPKKLRFPNGPAVNYLVCDDLVGSALFKQGKNPFVTLVRKNRHLSINIMIACQSLRAVNKAIQLNASLLCIFRYGNKKTVEQDIYEEVSGKLTPEQFLELYEHATEEDHDALVIDFSQPKNKMFKRNFDTVLKLEGVIKPELSSTWIT</sequence>
<dbReference type="Proteomes" id="UP001489004">
    <property type="component" value="Unassembled WGS sequence"/>
</dbReference>
<protein>
    <submittedName>
        <fullName evidence="1">Uncharacterized protein</fullName>
    </submittedName>
</protein>